<gene>
    <name evidence="1" type="ORF">GALL_363810</name>
</gene>
<name>A0A1J5QE48_9ZZZZ</name>
<dbReference type="AlphaFoldDB" id="A0A1J5QE48"/>
<protein>
    <submittedName>
        <fullName evidence="1">Uncharacterized protein</fullName>
    </submittedName>
</protein>
<dbReference type="EMBL" id="MLJW01000874">
    <property type="protein sequence ID" value="OIQ81838.1"/>
    <property type="molecule type" value="Genomic_DNA"/>
</dbReference>
<evidence type="ECO:0000313" key="1">
    <source>
        <dbReference type="EMBL" id="OIQ81838.1"/>
    </source>
</evidence>
<proteinExistence type="predicted"/>
<accession>A0A1J5QE48</accession>
<sequence>MPFTEIVDDAHAERLWAQRRELFFKPWAGFGSRAAYRGDKLTRSVWSEILQGRYVAQRLAPPGRRVVGADALKFDLRAYAYGGDVMWFSARLYQGQTTNFRTPGGGFAPVLGG</sequence>
<reference evidence="1" key="1">
    <citation type="submission" date="2016-10" db="EMBL/GenBank/DDBJ databases">
        <title>Sequence of Gallionella enrichment culture.</title>
        <authorList>
            <person name="Poehlein A."/>
            <person name="Muehling M."/>
            <person name="Daniel R."/>
        </authorList>
    </citation>
    <scope>NUCLEOTIDE SEQUENCE</scope>
</reference>
<comment type="caution">
    <text evidence="1">The sequence shown here is derived from an EMBL/GenBank/DDBJ whole genome shotgun (WGS) entry which is preliminary data.</text>
</comment>
<organism evidence="1">
    <name type="scientific">mine drainage metagenome</name>
    <dbReference type="NCBI Taxonomy" id="410659"/>
    <lineage>
        <taxon>unclassified sequences</taxon>
        <taxon>metagenomes</taxon>
        <taxon>ecological metagenomes</taxon>
    </lineage>
</organism>